<dbReference type="Gene3D" id="1.20.120.1630">
    <property type="match status" value="1"/>
</dbReference>
<evidence type="ECO:0008006" key="4">
    <source>
        <dbReference type="Google" id="ProtNLM"/>
    </source>
</evidence>
<dbReference type="AlphaFoldDB" id="A0A830HX74"/>
<feature type="transmembrane region" description="Helical" evidence="1">
    <location>
        <begin position="219"/>
        <end position="239"/>
    </location>
</feature>
<organism evidence="2 3">
    <name type="scientific">Pycnococcus provasolii</name>
    <dbReference type="NCBI Taxonomy" id="41880"/>
    <lineage>
        <taxon>Eukaryota</taxon>
        <taxon>Viridiplantae</taxon>
        <taxon>Chlorophyta</taxon>
        <taxon>Pseudoscourfieldiophyceae</taxon>
        <taxon>Pseudoscourfieldiales</taxon>
        <taxon>Pycnococcaceae</taxon>
        <taxon>Pycnococcus</taxon>
    </lineage>
</organism>
<feature type="transmembrane region" description="Helical" evidence="1">
    <location>
        <begin position="63"/>
        <end position="85"/>
    </location>
</feature>
<evidence type="ECO:0000313" key="2">
    <source>
        <dbReference type="EMBL" id="GHP11235.1"/>
    </source>
</evidence>
<accession>A0A830HX74</accession>
<dbReference type="PANTHER" id="PTHR32251">
    <property type="entry name" value="3-OXO-5-ALPHA-STEROID 4-DEHYDROGENASE"/>
    <property type="match status" value="1"/>
</dbReference>
<dbReference type="PROSITE" id="PS50244">
    <property type="entry name" value="S5A_REDUCTASE"/>
    <property type="match status" value="1"/>
</dbReference>
<keyword evidence="1" id="KW-1133">Transmembrane helix</keyword>
<evidence type="ECO:0000256" key="1">
    <source>
        <dbReference type="SAM" id="Phobius"/>
    </source>
</evidence>
<feature type="transmembrane region" description="Helical" evidence="1">
    <location>
        <begin position="12"/>
        <end position="31"/>
    </location>
</feature>
<dbReference type="Pfam" id="PF06966">
    <property type="entry name" value="DUF1295"/>
    <property type="match status" value="1"/>
</dbReference>
<dbReference type="PANTHER" id="PTHR32251:SF15">
    <property type="entry name" value="3-OXO-5-ALPHA-STEROID 4-DEHYDROGENASE (DUF1295)"/>
    <property type="match status" value="1"/>
</dbReference>
<dbReference type="EMBL" id="BNJQ01000033">
    <property type="protein sequence ID" value="GHP11235.1"/>
    <property type="molecule type" value="Genomic_DNA"/>
</dbReference>
<dbReference type="GO" id="GO:0016020">
    <property type="term" value="C:membrane"/>
    <property type="evidence" value="ECO:0007669"/>
    <property type="project" value="TreeGrafter"/>
</dbReference>
<comment type="caution">
    <text evidence="2">The sequence shown here is derived from an EMBL/GenBank/DDBJ whole genome shotgun (WGS) entry which is preliminary data.</text>
</comment>
<evidence type="ECO:0000313" key="3">
    <source>
        <dbReference type="Proteomes" id="UP000660262"/>
    </source>
</evidence>
<keyword evidence="3" id="KW-1185">Reference proteome</keyword>
<dbReference type="InterPro" id="IPR010721">
    <property type="entry name" value="UstE-like"/>
</dbReference>
<feature type="transmembrane region" description="Helical" evidence="1">
    <location>
        <begin position="37"/>
        <end position="56"/>
    </location>
</feature>
<dbReference type="OrthoDB" id="67965at2759"/>
<keyword evidence="1" id="KW-0472">Membrane</keyword>
<keyword evidence="1" id="KW-0812">Transmembrane</keyword>
<protein>
    <recommendedName>
        <fullName evidence="4">Steroid 5-alpha reductase C-terminal domain-containing protein</fullName>
    </recommendedName>
</protein>
<sequence length="275" mass="29544">MPILQILQGPAYIAILKLWAVTFVPCCLGFVDPVAVFSTGYGLSCAAAGAVLLASASKTSLGLAAFAHCAGLVAYGMRLAIFLFWRQNFGYPEWRKRAANSPEARAKNVAIPVALCSLFYALLCSPALWASRAAVSGAMPTAASLAAIPTYAKVALGVQWFGLILEAIGDFNKAASKAANKDKPCMSGVYKFVRHPNYAGEILFWIGTFVAGVESMLVVGAWTVAPAALGLFGILSLMFRVTNRLDEKQSEKYSSDVDDYVAYVKRTKKLIPFVY</sequence>
<dbReference type="Proteomes" id="UP000660262">
    <property type="component" value="Unassembled WGS sequence"/>
</dbReference>
<name>A0A830HX74_9CHLO</name>
<gene>
    <name evidence="2" type="ORF">PPROV_000996400</name>
</gene>
<feature type="transmembrane region" description="Helical" evidence="1">
    <location>
        <begin position="109"/>
        <end position="130"/>
    </location>
</feature>
<reference evidence="2" key="1">
    <citation type="submission" date="2020-10" db="EMBL/GenBank/DDBJ databases">
        <title>Unveiling of a novel bifunctional photoreceptor, Dualchrome1, isolated from a cosmopolitan green alga.</title>
        <authorList>
            <person name="Suzuki S."/>
            <person name="Kawachi M."/>
        </authorList>
    </citation>
    <scope>NUCLEOTIDE SEQUENCE</scope>
    <source>
        <strain evidence="2">NIES 2893</strain>
    </source>
</reference>
<proteinExistence type="predicted"/>